<dbReference type="PANTHER" id="PTHR15665">
    <property type="entry name" value="ASTEROID PROTEIN"/>
    <property type="match status" value="1"/>
</dbReference>
<dbReference type="CDD" id="cd18676">
    <property type="entry name" value="PIN_asteroid-like"/>
    <property type="match status" value="1"/>
</dbReference>
<evidence type="ECO:0000259" key="2">
    <source>
        <dbReference type="Pfam" id="PF00752"/>
    </source>
</evidence>
<dbReference type="InterPro" id="IPR029060">
    <property type="entry name" value="PIN-like_dom_sf"/>
</dbReference>
<reference evidence="3 4" key="1">
    <citation type="submission" date="2024-08" db="EMBL/GenBank/DDBJ databases">
        <authorList>
            <person name="Will J Nash"/>
            <person name="Angela Man"/>
            <person name="Seanna McTaggart"/>
            <person name="Kendall Baker"/>
            <person name="Tom Barker"/>
            <person name="Leah Catchpole"/>
            <person name="Alex Durrant"/>
            <person name="Karim Gharbi"/>
            <person name="Naomi Irish"/>
            <person name="Gemy Kaithakottil"/>
            <person name="Debby Ku"/>
            <person name="Aaliyah Providence"/>
            <person name="Felix Shaw"/>
            <person name="David Swarbreck"/>
            <person name="Chris Watkins"/>
            <person name="Ann M. McCartney"/>
            <person name="Giulio Formenti"/>
            <person name="Alice Mouton"/>
            <person name="Noel Vella"/>
            <person name="Bjorn M von Reumont"/>
            <person name="Adriana Vella"/>
            <person name="Wilfried Haerty"/>
        </authorList>
    </citation>
    <scope>NUCLEOTIDE SEQUENCE [LARGE SCALE GENOMIC DNA]</scope>
</reference>
<dbReference type="Gene3D" id="3.40.50.1010">
    <property type="entry name" value="5'-nuclease"/>
    <property type="match status" value="1"/>
</dbReference>
<accession>A0ABP1P0M8</accession>
<evidence type="ECO:0000313" key="3">
    <source>
        <dbReference type="EMBL" id="CAL7946826.1"/>
    </source>
</evidence>
<dbReference type="InterPro" id="IPR006085">
    <property type="entry name" value="XPG_DNA_repair_N"/>
</dbReference>
<evidence type="ECO:0000313" key="4">
    <source>
        <dbReference type="Proteomes" id="UP001642520"/>
    </source>
</evidence>
<comment type="similarity">
    <text evidence="1">Belongs to the asteroid family.</text>
</comment>
<comment type="caution">
    <text evidence="3">The sequence shown here is derived from an EMBL/GenBank/DDBJ whole genome shotgun (WGS) entry which is preliminary data.</text>
</comment>
<dbReference type="EMBL" id="CAXAJV020001296">
    <property type="protein sequence ID" value="CAL7946826.1"/>
    <property type="molecule type" value="Genomic_DNA"/>
</dbReference>
<organism evidence="3 4">
    <name type="scientific">Xylocopa violacea</name>
    <name type="common">Violet carpenter bee</name>
    <name type="synonym">Apis violacea</name>
    <dbReference type="NCBI Taxonomy" id="135666"/>
    <lineage>
        <taxon>Eukaryota</taxon>
        <taxon>Metazoa</taxon>
        <taxon>Ecdysozoa</taxon>
        <taxon>Arthropoda</taxon>
        <taxon>Hexapoda</taxon>
        <taxon>Insecta</taxon>
        <taxon>Pterygota</taxon>
        <taxon>Neoptera</taxon>
        <taxon>Endopterygota</taxon>
        <taxon>Hymenoptera</taxon>
        <taxon>Apocrita</taxon>
        <taxon>Aculeata</taxon>
        <taxon>Apoidea</taxon>
        <taxon>Anthophila</taxon>
        <taxon>Apidae</taxon>
        <taxon>Xylocopa</taxon>
        <taxon>Xylocopa</taxon>
    </lineage>
</organism>
<evidence type="ECO:0000256" key="1">
    <source>
        <dbReference type="ARBA" id="ARBA00007398"/>
    </source>
</evidence>
<name>A0ABP1P0M8_XYLVO</name>
<feature type="domain" description="XPG N-terminal" evidence="2">
    <location>
        <begin position="1"/>
        <end position="98"/>
    </location>
</feature>
<sequence>MGIPGLTTYINNHSDLYLKYYELHDTYLVIDGNSIICQLYLNYARCNSVFGGDYDNYAQCVSNFFDDLLKCNITPLVVIDGGCEDKKMKTIISRTKEKIRTASSFSICNQLKMKFFPLLLTDVFKDVLREKNIRHVQCLFEADKDIAGAAKILNCPVLSFDSDFYIYGALYIPFNTLDKYAVKRSNGNGYVKCCKIYRIEYLLNSFRGLDQSLLSLAAVLLGNDYVKRGTFKNFFRHLKLRGASRKKHNHQQFRIESTFIWLSKYTLDKAIIGVLSRLAKPWRQKILNLIEININDYTNVSAEILIPLGFPRDYVAHVNTHHLNRSFKFDGDINTLTYIEEVCEDEDDETSEREDEDIVDMINTFNETESMSEHVAIRNLPAWFVNEYLMARYPTYFMDLIVRRLYICSVQLEDCCYPSSIIISLKIISVIFGLLKSGINDKVRYMRYMTRNQNNKLICRELQGTEIINYCKLPSLKNLREIPLSIRREILNNALGITNMECINKLLPEWMLYVGCAKYWIKEQDPSLSHKIYLYSIFICMLFNIIDSKIGKYRVMHNFLNKYGETIRTIKEERKANNYKPNYPMNCTVIEAYNQIDYGDCLLAAPFFISHFEMNKKLYTNPKKFSRHIVHVFAEFQSCLKHIMNLNTLLGYPYPQIKIANLFNGTLLYNLSNKLKMNNNIEAYIEIVLNMSPSLLRLFNILLLTIKPMFPLLLQNNLNLTKQKIKRKRVKTVDKNSTESDTEYYSADDHVNELFYDVNNPFSMLNYV</sequence>
<protein>
    <recommendedName>
        <fullName evidence="2">XPG N-terminal domain-containing protein</fullName>
    </recommendedName>
</protein>
<dbReference type="Proteomes" id="UP001642520">
    <property type="component" value="Unassembled WGS sequence"/>
</dbReference>
<dbReference type="PANTHER" id="PTHR15665:SF1">
    <property type="entry name" value="PROTEIN ASTEROID HOMOLOG 1"/>
    <property type="match status" value="1"/>
</dbReference>
<keyword evidence="4" id="KW-1185">Reference proteome</keyword>
<gene>
    <name evidence="3" type="ORF">XYLVIOL_LOCUS7993</name>
</gene>
<dbReference type="Pfam" id="PF00752">
    <property type="entry name" value="XPG_N"/>
    <property type="match status" value="1"/>
</dbReference>
<proteinExistence type="inferred from homology"/>
<dbReference type="InterPro" id="IPR026832">
    <property type="entry name" value="Asteroid"/>
</dbReference>
<dbReference type="SUPFAM" id="SSF88723">
    <property type="entry name" value="PIN domain-like"/>
    <property type="match status" value="1"/>
</dbReference>